<keyword evidence="17" id="KW-1185">Reference proteome</keyword>
<dbReference type="AlphaFoldDB" id="A0A9P6M9W3"/>
<keyword evidence="10 14" id="KW-0472">Membrane</keyword>
<feature type="compositionally biased region" description="Basic and acidic residues" evidence="13">
    <location>
        <begin position="298"/>
        <end position="338"/>
    </location>
</feature>
<feature type="transmembrane region" description="Helical" evidence="14">
    <location>
        <begin position="74"/>
        <end position="97"/>
    </location>
</feature>
<feature type="region of interest" description="Disordered" evidence="13">
    <location>
        <begin position="291"/>
        <end position="338"/>
    </location>
</feature>
<feature type="domain" description="Ion transport" evidence="15">
    <location>
        <begin position="62"/>
        <end position="291"/>
    </location>
</feature>
<name>A0A9P6M9W3_9FUNG</name>
<evidence type="ECO:0000256" key="3">
    <source>
        <dbReference type="ARBA" id="ARBA00022568"/>
    </source>
</evidence>
<evidence type="ECO:0000313" key="17">
    <source>
        <dbReference type="Proteomes" id="UP000749646"/>
    </source>
</evidence>
<dbReference type="EMBL" id="JAAAHW010003498">
    <property type="protein sequence ID" value="KAF9983242.1"/>
    <property type="molecule type" value="Genomic_DNA"/>
</dbReference>
<dbReference type="PANTHER" id="PTHR45628">
    <property type="entry name" value="VOLTAGE-DEPENDENT CALCIUM CHANNEL TYPE A SUBUNIT ALPHA-1"/>
    <property type="match status" value="1"/>
</dbReference>
<feature type="transmembrane region" description="Helical" evidence="14">
    <location>
        <begin position="128"/>
        <end position="148"/>
    </location>
</feature>
<feature type="transmembrane region" description="Helical" evidence="14">
    <location>
        <begin position="257"/>
        <end position="280"/>
    </location>
</feature>
<evidence type="ECO:0000256" key="11">
    <source>
        <dbReference type="ARBA" id="ARBA00023180"/>
    </source>
</evidence>
<accession>A0A9P6M9W3</accession>
<feature type="domain" description="Ion transport" evidence="15">
    <location>
        <begin position="368"/>
        <end position="535"/>
    </location>
</feature>
<comment type="caution">
    <text evidence="16">The sequence shown here is derived from an EMBL/GenBank/DDBJ whole genome shotgun (WGS) entry which is preliminary data.</text>
</comment>
<keyword evidence="2" id="KW-0813">Transport</keyword>
<evidence type="ECO:0000256" key="2">
    <source>
        <dbReference type="ARBA" id="ARBA00022448"/>
    </source>
</evidence>
<evidence type="ECO:0000256" key="9">
    <source>
        <dbReference type="ARBA" id="ARBA00023065"/>
    </source>
</evidence>
<dbReference type="OrthoDB" id="416585at2759"/>
<keyword evidence="8 14" id="KW-1133">Transmembrane helix</keyword>
<keyword evidence="12" id="KW-0407">Ion channel</keyword>
<evidence type="ECO:0000256" key="12">
    <source>
        <dbReference type="ARBA" id="ARBA00023303"/>
    </source>
</evidence>
<dbReference type="InterPro" id="IPR027359">
    <property type="entry name" value="Volt_channel_dom_sf"/>
</dbReference>
<dbReference type="Pfam" id="PF00520">
    <property type="entry name" value="Ion_trans"/>
    <property type="match status" value="2"/>
</dbReference>
<keyword evidence="3" id="KW-0109">Calcium transport</keyword>
<evidence type="ECO:0000259" key="15">
    <source>
        <dbReference type="Pfam" id="PF00520"/>
    </source>
</evidence>
<sequence length="556" mass="63626">MAPVASKQPEATVPYKNKAGNRTTTIIDFAVGRPMAITQRIPTYIEPFIEFKPQFMEDKAQLPFLRHTFNRIDLIAVVCFWIDFGMEMSGVEGIYIFKALSAIRTLRLLNITSGSSTILHSLKKSAPLLVNIVLFIAFFFIIFSVIGVQTFKGSFSRHCVLEEDFTTKLDGQSCGGHYNTSDPSGKSSYITISGDHSPTDPKGYTCPRGYICKDTGINGVISFDTIYSAMVPVYVLMTGQTWTNMMYRVMDAEYSWSSIYFVLVILIMNFWILNLFVAVINEMFAKIRDDSSNNSAFKSDRTEKTDSKDDTDVKETTDNTKNSDKDGTDIKDGTENKGDILSQSVNNFTYADGATHRRKKEKKGLIKSLEFFWVLTVIADLIFQCLPQYKSPTNRAELWFSVAFVVDIVIRFAIWFRTPKEFFRSKKNNVDLFMAIMTLIIQIPFIRHSRAYVYLSVFQVVRVYRPIIYIERLRFLIQRVVGSWIGLLNLISFIAMFLGVVSVMAGILFREDVDEKSSMNFSDFYVSYLGMYQVIQSKASYNFTAHNVYKLAWIRY</sequence>
<feature type="transmembrane region" description="Helical" evidence="14">
    <location>
        <begin position="482"/>
        <end position="509"/>
    </location>
</feature>
<protein>
    <submittedName>
        <fullName evidence="16">Calcium channel protein</fullName>
    </submittedName>
</protein>
<evidence type="ECO:0000313" key="16">
    <source>
        <dbReference type="EMBL" id="KAF9983242.1"/>
    </source>
</evidence>
<feature type="transmembrane region" description="Helical" evidence="14">
    <location>
        <begin position="398"/>
        <end position="416"/>
    </location>
</feature>
<dbReference type="GO" id="GO:0005891">
    <property type="term" value="C:voltage-gated calcium channel complex"/>
    <property type="evidence" value="ECO:0007669"/>
    <property type="project" value="TreeGrafter"/>
</dbReference>
<proteinExistence type="predicted"/>
<dbReference type="Gene3D" id="1.10.287.70">
    <property type="match status" value="2"/>
</dbReference>
<evidence type="ECO:0000256" key="5">
    <source>
        <dbReference type="ARBA" id="ARBA00022692"/>
    </source>
</evidence>
<dbReference type="GO" id="GO:0008331">
    <property type="term" value="F:high voltage-gated calcium channel activity"/>
    <property type="evidence" value="ECO:0007669"/>
    <property type="project" value="TreeGrafter"/>
</dbReference>
<evidence type="ECO:0000256" key="4">
    <source>
        <dbReference type="ARBA" id="ARBA00022673"/>
    </source>
</evidence>
<evidence type="ECO:0000256" key="1">
    <source>
        <dbReference type="ARBA" id="ARBA00004141"/>
    </source>
</evidence>
<keyword evidence="11" id="KW-0325">Glycoprotein</keyword>
<dbReference type="InterPro" id="IPR050599">
    <property type="entry name" value="VDCC_alpha-1_subunit"/>
</dbReference>
<organism evidence="16 17">
    <name type="scientific">Modicella reniformis</name>
    <dbReference type="NCBI Taxonomy" id="1440133"/>
    <lineage>
        <taxon>Eukaryota</taxon>
        <taxon>Fungi</taxon>
        <taxon>Fungi incertae sedis</taxon>
        <taxon>Mucoromycota</taxon>
        <taxon>Mortierellomycotina</taxon>
        <taxon>Mortierellomycetes</taxon>
        <taxon>Mortierellales</taxon>
        <taxon>Mortierellaceae</taxon>
        <taxon>Modicella</taxon>
    </lineage>
</organism>
<keyword evidence="4" id="KW-0107">Calcium channel</keyword>
<feature type="transmembrane region" description="Helical" evidence="14">
    <location>
        <begin position="365"/>
        <end position="386"/>
    </location>
</feature>
<evidence type="ECO:0000256" key="8">
    <source>
        <dbReference type="ARBA" id="ARBA00022989"/>
    </source>
</evidence>
<feature type="transmembrane region" description="Helical" evidence="14">
    <location>
        <begin position="428"/>
        <end position="446"/>
    </location>
</feature>
<dbReference type="GO" id="GO:0098703">
    <property type="term" value="P:calcium ion import across plasma membrane"/>
    <property type="evidence" value="ECO:0007669"/>
    <property type="project" value="TreeGrafter"/>
</dbReference>
<dbReference type="InterPro" id="IPR005821">
    <property type="entry name" value="Ion_trans_dom"/>
</dbReference>
<dbReference type="Gene3D" id="1.20.120.350">
    <property type="entry name" value="Voltage-gated potassium channels. Chain C"/>
    <property type="match status" value="1"/>
</dbReference>
<comment type="subcellular location">
    <subcellularLocation>
        <location evidence="1">Membrane</location>
        <topology evidence="1">Multi-pass membrane protein</topology>
    </subcellularLocation>
</comment>
<evidence type="ECO:0000256" key="7">
    <source>
        <dbReference type="ARBA" id="ARBA00022882"/>
    </source>
</evidence>
<gene>
    <name evidence="16" type="primary">CCH1_1</name>
    <name evidence="16" type="ORF">BGZ65_002012</name>
</gene>
<dbReference type="PANTHER" id="PTHR45628:SF7">
    <property type="entry name" value="VOLTAGE-DEPENDENT CALCIUM CHANNEL TYPE A SUBUNIT ALPHA-1"/>
    <property type="match status" value="1"/>
</dbReference>
<evidence type="ECO:0000256" key="14">
    <source>
        <dbReference type="SAM" id="Phobius"/>
    </source>
</evidence>
<keyword evidence="9" id="KW-0406">Ion transport</keyword>
<dbReference type="SUPFAM" id="SSF81324">
    <property type="entry name" value="Voltage-gated potassium channels"/>
    <property type="match status" value="2"/>
</dbReference>
<keyword evidence="7" id="KW-0851">Voltage-gated channel</keyword>
<keyword evidence="6" id="KW-0106">Calcium</keyword>
<feature type="transmembrane region" description="Helical" evidence="14">
    <location>
        <begin position="217"/>
        <end position="237"/>
    </location>
</feature>
<evidence type="ECO:0000256" key="10">
    <source>
        <dbReference type="ARBA" id="ARBA00023136"/>
    </source>
</evidence>
<evidence type="ECO:0000256" key="6">
    <source>
        <dbReference type="ARBA" id="ARBA00022837"/>
    </source>
</evidence>
<dbReference type="Proteomes" id="UP000749646">
    <property type="component" value="Unassembled WGS sequence"/>
</dbReference>
<keyword evidence="5 14" id="KW-0812">Transmembrane</keyword>
<evidence type="ECO:0000256" key="13">
    <source>
        <dbReference type="SAM" id="MobiDB-lite"/>
    </source>
</evidence>
<reference evidence="16" key="1">
    <citation type="journal article" date="2020" name="Fungal Divers.">
        <title>Resolving the Mortierellaceae phylogeny through synthesis of multi-gene phylogenetics and phylogenomics.</title>
        <authorList>
            <person name="Vandepol N."/>
            <person name="Liber J."/>
            <person name="Desiro A."/>
            <person name="Na H."/>
            <person name="Kennedy M."/>
            <person name="Barry K."/>
            <person name="Grigoriev I.V."/>
            <person name="Miller A.N."/>
            <person name="O'Donnell K."/>
            <person name="Stajich J.E."/>
            <person name="Bonito G."/>
        </authorList>
    </citation>
    <scope>NUCLEOTIDE SEQUENCE</scope>
    <source>
        <strain evidence="16">MES-2147</strain>
    </source>
</reference>